<evidence type="ECO:0000256" key="1">
    <source>
        <dbReference type="SAM" id="MobiDB-lite"/>
    </source>
</evidence>
<organism evidence="3 4">
    <name type="scientific">Waltera acetigignens</name>
    <dbReference type="NCBI Taxonomy" id="2981769"/>
    <lineage>
        <taxon>Bacteria</taxon>
        <taxon>Bacillati</taxon>
        <taxon>Bacillota</taxon>
        <taxon>Clostridia</taxon>
        <taxon>Lachnospirales</taxon>
        <taxon>Lachnospiraceae</taxon>
        <taxon>Waltera</taxon>
    </lineage>
</organism>
<comment type="caution">
    <text evidence="3">The sequence shown here is derived from an EMBL/GenBank/DDBJ whole genome shotgun (WGS) entry which is preliminary data.</text>
</comment>
<keyword evidence="2" id="KW-0472">Membrane</keyword>
<evidence type="ECO:0000256" key="2">
    <source>
        <dbReference type="SAM" id="Phobius"/>
    </source>
</evidence>
<feature type="transmembrane region" description="Helical" evidence="2">
    <location>
        <begin position="36"/>
        <end position="54"/>
    </location>
</feature>
<dbReference type="AlphaFoldDB" id="A0AAE3D5I8"/>
<dbReference type="RefSeq" id="WP_022313059.1">
    <property type="nucleotide sequence ID" value="NZ_JAJEPV010000004.1"/>
</dbReference>
<dbReference type="Proteomes" id="UP001197795">
    <property type="component" value="Unassembled WGS sequence"/>
</dbReference>
<evidence type="ECO:0000313" key="4">
    <source>
        <dbReference type="Proteomes" id="UP001197795"/>
    </source>
</evidence>
<dbReference type="EMBL" id="JAJEPV010000004">
    <property type="protein sequence ID" value="MCC2118408.1"/>
    <property type="molecule type" value="Genomic_DNA"/>
</dbReference>
<evidence type="ECO:0000313" key="3">
    <source>
        <dbReference type="EMBL" id="MCC2118408.1"/>
    </source>
</evidence>
<feature type="compositionally biased region" description="Basic and acidic residues" evidence="1">
    <location>
        <begin position="64"/>
        <end position="77"/>
    </location>
</feature>
<sequence>MNRKNMPLLLMLIAGACTWIVTLVRSYSLLASLVALFTVMLLFYCLGSVIRLLLDRFDRQNEEKAKQEQEEKEKALQEEEAAGSQEDTAQKGVSDSNG</sequence>
<keyword evidence="2" id="KW-0812">Transmembrane</keyword>
<feature type="region of interest" description="Disordered" evidence="1">
    <location>
        <begin position="64"/>
        <end position="98"/>
    </location>
</feature>
<proteinExistence type="predicted"/>
<keyword evidence="2" id="KW-1133">Transmembrane helix</keyword>
<gene>
    <name evidence="3" type="ORF">LKD75_02180</name>
</gene>
<reference evidence="3 4" key="1">
    <citation type="submission" date="2021-10" db="EMBL/GenBank/DDBJ databases">
        <title>Anaerobic single-cell dispensing facilitates the cultivation of human gut bacteria.</title>
        <authorList>
            <person name="Afrizal A."/>
        </authorList>
    </citation>
    <scope>NUCLEOTIDE SEQUENCE [LARGE SCALE GENOMIC DNA]</scope>
    <source>
        <strain evidence="3 4">CLA-AA-H273</strain>
    </source>
</reference>
<protein>
    <submittedName>
        <fullName evidence="3">Uncharacterized protein</fullName>
    </submittedName>
</protein>
<name>A0AAE3D5I8_9FIRM</name>
<feature type="compositionally biased region" description="Polar residues" evidence="1">
    <location>
        <begin position="85"/>
        <end position="98"/>
    </location>
</feature>
<keyword evidence="4" id="KW-1185">Reference proteome</keyword>
<accession>A0AAE3D5I8</accession>
<dbReference type="PROSITE" id="PS51257">
    <property type="entry name" value="PROKAR_LIPOPROTEIN"/>
    <property type="match status" value="1"/>
</dbReference>